<keyword evidence="3" id="KW-0808">Transferase</keyword>
<dbReference type="SUPFAM" id="SSF53335">
    <property type="entry name" value="S-adenosyl-L-methionine-dependent methyltransferases"/>
    <property type="match status" value="1"/>
</dbReference>
<dbReference type="PANTHER" id="PTHR12176">
    <property type="entry name" value="SAM-DEPENDENT METHYLTRANSFERASE SUPERFAMILY PROTEIN"/>
    <property type="match status" value="1"/>
</dbReference>
<gene>
    <name evidence="5" type="ORF">EXIGLDRAFT_709983</name>
</gene>
<dbReference type="CDD" id="cd02440">
    <property type="entry name" value="AdoMet_MTases"/>
    <property type="match status" value="1"/>
</dbReference>
<dbReference type="Gene3D" id="3.40.50.150">
    <property type="entry name" value="Vaccinia Virus protein VP39"/>
    <property type="match status" value="1"/>
</dbReference>
<reference evidence="5 6" key="1">
    <citation type="journal article" date="2016" name="Mol. Biol. Evol.">
        <title>Comparative Genomics of Early-Diverging Mushroom-Forming Fungi Provides Insights into the Origins of Lignocellulose Decay Capabilities.</title>
        <authorList>
            <person name="Nagy L.G."/>
            <person name="Riley R."/>
            <person name="Tritt A."/>
            <person name="Adam C."/>
            <person name="Daum C."/>
            <person name="Floudas D."/>
            <person name="Sun H."/>
            <person name="Yadav J.S."/>
            <person name="Pangilinan J."/>
            <person name="Larsson K.H."/>
            <person name="Matsuura K."/>
            <person name="Barry K."/>
            <person name="Labutti K."/>
            <person name="Kuo R."/>
            <person name="Ohm R.A."/>
            <person name="Bhattacharya S.S."/>
            <person name="Shirouzu T."/>
            <person name="Yoshinaga Y."/>
            <person name="Martin F.M."/>
            <person name="Grigoriev I.V."/>
            <person name="Hibbett D.S."/>
        </authorList>
    </citation>
    <scope>NUCLEOTIDE SEQUENCE [LARGE SCALE GENOMIC DNA]</scope>
    <source>
        <strain evidence="5 6">HHB12029</strain>
    </source>
</reference>
<dbReference type="InParanoid" id="A0A165IAC5"/>
<organism evidence="5 6">
    <name type="scientific">Exidia glandulosa HHB12029</name>
    <dbReference type="NCBI Taxonomy" id="1314781"/>
    <lineage>
        <taxon>Eukaryota</taxon>
        <taxon>Fungi</taxon>
        <taxon>Dikarya</taxon>
        <taxon>Basidiomycota</taxon>
        <taxon>Agaricomycotina</taxon>
        <taxon>Agaricomycetes</taxon>
        <taxon>Auriculariales</taxon>
        <taxon>Exidiaceae</taxon>
        <taxon>Exidia</taxon>
    </lineage>
</organism>
<dbReference type="Pfam" id="PF13847">
    <property type="entry name" value="Methyltransf_31"/>
    <property type="match status" value="1"/>
</dbReference>
<dbReference type="Proteomes" id="UP000077266">
    <property type="component" value="Unassembled WGS sequence"/>
</dbReference>
<evidence type="ECO:0000313" key="5">
    <source>
        <dbReference type="EMBL" id="KZV93125.1"/>
    </source>
</evidence>
<keyword evidence="2" id="KW-0489">Methyltransferase</keyword>
<evidence type="ECO:0000256" key="3">
    <source>
        <dbReference type="ARBA" id="ARBA00022679"/>
    </source>
</evidence>
<dbReference type="STRING" id="1314781.A0A165IAC5"/>
<evidence type="ECO:0000313" key="6">
    <source>
        <dbReference type="Proteomes" id="UP000077266"/>
    </source>
</evidence>
<dbReference type="InterPro" id="IPR051419">
    <property type="entry name" value="Lys/N-term_MeTrsfase_sf"/>
</dbReference>
<dbReference type="OrthoDB" id="411785at2759"/>
<accession>A0A165IAC5</accession>
<feature type="domain" description="Methyltransferase" evidence="4">
    <location>
        <begin position="50"/>
        <end position="159"/>
    </location>
</feature>
<dbReference type="EMBL" id="KV425995">
    <property type="protein sequence ID" value="KZV93125.1"/>
    <property type="molecule type" value="Genomic_DNA"/>
</dbReference>
<name>A0A165IAC5_EXIGL</name>
<sequence>MDSDLTPQNNKRYQEKEYWARPSSDDGFHEWFKGYTDLQAIYEEIVPDRSARILMLGCGNSALYKNIVNIDYSAVVIDKMNRVHADMGMEWIEMDIRDLKFDDESFDVVIDKGTMDAMLAGVKDVWNPNQDIVDNCNAEVNEAIRVLRSKTGIFIYLTFAQPHFRKQYLQKPGTTLETKQLGDMFHYYMFIVRK</sequence>
<evidence type="ECO:0000256" key="1">
    <source>
        <dbReference type="ARBA" id="ARBA00008361"/>
    </source>
</evidence>
<dbReference type="PANTHER" id="PTHR12176:SF80">
    <property type="entry name" value="EEF1A LYSINE METHYLTRANSFERASE 4"/>
    <property type="match status" value="1"/>
</dbReference>
<proteinExistence type="inferred from homology"/>
<dbReference type="InterPro" id="IPR025714">
    <property type="entry name" value="Methyltranfer_dom"/>
</dbReference>
<dbReference type="AlphaFoldDB" id="A0A165IAC5"/>
<evidence type="ECO:0000256" key="2">
    <source>
        <dbReference type="ARBA" id="ARBA00022603"/>
    </source>
</evidence>
<dbReference type="InterPro" id="IPR029063">
    <property type="entry name" value="SAM-dependent_MTases_sf"/>
</dbReference>
<dbReference type="GO" id="GO:0032259">
    <property type="term" value="P:methylation"/>
    <property type="evidence" value="ECO:0007669"/>
    <property type="project" value="UniProtKB-KW"/>
</dbReference>
<protein>
    <recommendedName>
        <fullName evidence="4">Methyltransferase domain-containing protein</fullName>
    </recommendedName>
</protein>
<comment type="similarity">
    <text evidence="1">Belongs to the methyltransferase superfamily.</text>
</comment>
<evidence type="ECO:0000259" key="4">
    <source>
        <dbReference type="Pfam" id="PF13847"/>
    </source>
</evidence>
<dbReference type="GO" id="GO:0008168">
    <property type="term" value="F:methyltransferase activity"/>
    <property type="evidence" value="ECO:0007669"/>
    <property type="project" value="UniProtKB-KW"/>
</dbReference>
<keyword evidence="6" id="KW-1185">Reference proteome</keyword>